<sequence>MDTTSTLIPEIQKLRKGEACMYCRRRKMKCDGARPICGQCMRGDRAEDCEYAANSSYSRTQGLEDTIARMEARIRELENPDNGQGAKLVLRNPYFANEFQQLPSSDLPVSSHVAPNAQQAASSNLWWILDEPPMYMRENLFLHSAVEVGFFLNTNRFRQSSLRDLPHGHHERPHPVLLSAAYLWGIHLTGEPYTQHEDAILTRALSQLTGSLSSTHPQRIMHTIQAKVLLIHYLYANGRLLEGKYHTSSVVGLALAARLNKVRSSEVIDANPLPAPVDSVEEGERIRACWTIFSLDKCWAVAFDSPPNTHCPAEMAGQQLDTPWPLEMAEYEQGSLSEHGTSNRTSYTLQNFLNEIPASDSGDSALGFLAKGAILWELSTKIFHQFRAASGQTLATHIDTFKRLDRLIDQVIASIERASLGRKEYILPRCIASAAAIRLHSGLANTNPLSRGKCLIAAEAIVLSLNSIPDLDSAYANPIIASAWTAASQVISGEVTLWRSVVDTVGTHEVERAERDLKRIFNAGLNVMTVLAERSQLIRYQEELTQQSYIALFGL</sequence>
<evidence type="ECO:0000313" key="1">
    <source>
        <dbReference type="EMBL" id="KAG9218521.1"/>
    </source>
</evidence>
<name>A0ACB7IKZ2_PLECO</name>
<dbReference type="EMBL" id="WQMT02000009">
    <property type="protein sequence ID" value="KAG9218521.1"/>
    <property type="molecule type" value="Genomic_DNA"/>
</dbReference>
<organism evidence="1 2">
    <name type="scientific">Pleurotus cornucopiae</name>
    <name type="common">Cornucopia mushroom</name>
    <dbReference type="NCBI Taxonomy" id="5321"/>
    <lineage>
        <taxon>Eukaryota</taxon>
        <taxon>Fungi</taxon>
        <taxon>Dikarya</taxon>
        <taxon>Basidiomycota</taxon>
        <taxon>Agaricomycotina</taxon>
        <taxon>Agaricomycetes</taxon>
        <taxon>Agaricomycetidae</taxon>
        <taxon>Agaricales</taxon>
        <taxon>Pleurotineae</taxon>
        <taxon>Pleurotaceae</taxon>
        <taxon>Pleurotus</taxon>
    </lineage>
</organism>
<keyword evidence="2" id="KW-1185">Reference proteome</keyword>
<accession>A0ACB7IKZ2</accession>
<evidence type="ECO:0000313" key="2">
    <source>
        <dbReference type="Proteomes" id="UP000824881"/>
    </source>
</evidence>
<comment type="caution">
    <text evidence="1">The sequence shown here is derived from an EMBL/GenBank/DDBJ whole genome shotgun (WGS) entry which is preliminary data.</text>
</comment>
<dbReference type="Proteomes" id="UP000824881">
    <property type="component" value="Unassembled WGS sequence"/>
</dbReference>
<proteinExistence type="predicted"/>
<gene>
    <name evidence="1" type="ORF">CCMSSC00406_0008874</name>
</gene>
<protein>
    <submittedName>
        <fullName evidence="1">Uncharacterized protein</fullName>
    </submittedName>
</protein>
<reference evidence="1 2" key="1">
    <citation type="journal article" date="2021" name="Appl. Environ. Microbiol.">
        <title>Genetic linkage and physical mapping for an oyster mushroom Pleurotus cornucopiae and QTL analysis for the trait cap color.</title>
        <authorList>
            <person name="Zhang Y."/>
            <person name="Gao W."/>
            <person name="Sonnenberg A."/>
            <person name="Chen Q."/>
            <person name="Zhang J."/>
            <person name="Huang C."/>
        </authorList>
    </citation>
    <scope>NUCLEOTIDE SEQUENCE [LARGE SCALE GENOMIC DNA]</scope>
    <source>
        <strain evidence="1">CCMSSC00406</strain>
    </source>
</reference>